<dbReference type="Proteomes" id="UP000382040">
    <property type="component" value="Unassembled WGS sequence"/>
</dbReference>
<name>A0A5E5BST3_9BURK</name>
<dbReference type="AlphaFoldDB" id="A0A5E5BST3"/>
<evidence type="ECO:0000313" key="1">
    <source>
        <dbReference type="EMBL" id="VVE88135.1"/>
    </source>
</evidence>
<reference evidence="1 2" key="1">
    <citation type="submission" date="2019-08" db="EMBL/GenBank/DDBJ databases">
        <authorList>
            <person name="Peeters C."/>
        </authorList>
    </citation>
    <scope>NUCLEOTIDE SEQUENCE [LARGE SCALE GENOMIC DNA]</scope>
    <source>
        <strain evidence="1 2">LMG 20603</strain>
    </source>
</reference>
<dbReference type="OrthoDB" id="6713493at2"/>
<accession>A0A5E5BST3</accession>
<sequence length="295" mass="31639">MSTASAAQASRDDSAISFAGPFEVNKEHEVPGILDTALSQFVATAQKIAIDFIQDAQARAEYMRQIGEIPKLVRAEVAAGRVGVAEGVVFAQTMRNQIMMETRAATSAGTKAIIETYKREGRSKSFLLEKYSVMIADPGAKARMSPEALNDYVQSIADGKRPSVFQQLTQEQRSRVYYAIIDAAGKDSAKFSTRAVRLAAAGKVFTALTTILVLTEIFNAKDKVQEINRQGSILGGSLMGGVAGSALVSPVCGPGAPICAFVLILVGGMAGGTVAEKVNDLYQEELRHFRGWRIK</sequence>
<evidence type="ECO:0000313" key="2">
    <source>
        <dbReference type="Proteomes" id="UP000382040"/>
    </source>
</evidence>
<protein>
    <submittedName>
        <fullName evidence="1">Uncharacterized protein</fullName>
    </submittedName>
</protein>
<dbReference type="EMBL" id="CABPST010000004">
    <property type="protein sequence ID" value="VVE88135.1"/>
    <property type="molecule type" value="Genomic_DNA"/>
</dbReference>
<organism evidence="1 2">
    <name type="scientific">Pandoraea bronchicola</name>
    <dbReference type="NCBI Taxonomy" id="2508287"/>
    <lineage>
        <taxon>Bacteria</taxon>
        <taxon>Pseudomonadati</taxon>
        <taxon>Pseudomonadota</taxon>
        <taxon>Betaproteobacteria</taxon>
        <taxon>Burkholderiales</taxon>
        <taxon>Burkholderiaceae</taxon>
        <taxon>Pandoraea</taxon>
    </lineage>
</organism>
<gene>
    <name evidence="1" type="ORF">PBR20603_02084</name>
</gene>
<proteinExistence type="predicted"/>
<dbReference type="RefSeq" id="WP_150559451.1">
    <property type="nucleotide sequence ID" value="NZ_CABPST010000004.1"/>
</dbReference>
<keyword evidence="2" id="KW-1185">Reference proteome</keyword>